<accession>A0A6P2CHB6</accession>
<gene>
    <name evidence="5" type="ORF">DW322_09135</name>
</gene>
<organism evidence="5 6">
    <name type="scientific">Rhodococcus rhodnii</name>
    <dbReference type="NCBI Taxonomy" id="38312"/>
    <lineage>
        <taxon>Bacteria</taxon>
        <taxon>Bacillati</taxon>
        <taxon>Actinomycetota</taxon>
        <taxon>Actinomycetes</taxon>
        <taxon>Mycobacteriales</taxon>
        <taxon>Nocardiaceae</taxon>
        <taxon>Rhodococcus</taxon>
    </lineage>
</organism>
<proteinExistence type="inferred from homology"/>
<dbReference type="PRINTS" id="PR00080">
    <property type="entry name" value="SDRFAMILY"/>
</dbReference>
<dbReference type="PRINTS" id="PR00081">
    <property type="entry name" value="GDHRDH"/>
</dbReference>
<dbReference type="InterPro" id="IPR036291">
    <property type="entry name" value="NAD(P)-bd_dom_sf"/>
</dbReference>
<dbReference type="PANTHER" id="PTHR24321">
    <property type="entry name" value="DEHYDROGENASES, SHORT CHAIN"/>
    <property type="match status" value="1"/>
</dbReference>
<dbReference type="InterPro" id="IPR002347">
    <property type="entry name" value="SDR_fam"/>
</dbReference>
<dbReference type="PROSITE" id="PS00061">
    <property type="entry name" value="ADH_SHORT"/>
    <property type="match status" value="1"/>
</dbReference>
<dbReference type="NCBIfam" id="NF009467">
    <property type="entry name" value="PRK12826.1-3"/>
    <property type="match status" value="1"/>
</dbReference>
<evidence type="ECO:0000313" key="5">
    <source>
        <dbReference type="EMBL" id="TXG90358.1"/>
    </source>
</evidence>
<dbReference type="CDD" id="cd05233">
    <property type="entry name" value="SDR_c"/>
    <property type="match status" value="1"/>
</dbReference>
<dbReference type="Pfam" id="PF13561">
    <property type="entry name" value="adh_short_C2"/>
    <property type="match status" value="1"/>
</dbReference>
<dbReference type="Gene3D" id="3.40.50.720">
    <property type="entry name" value="NAD(P)-binding Rossmann-like Domain"/>
    <property type="match status" value="1"/>
</dbReference>
<sequence>MPCSSPRCSRGRGEPGTVARTRCTPPTRGVHVIDDSTGRRFAGKVAFVTGAARGQGRSEAVRFAEEGADLIVLDACTDFASTSYPGATEDDLAETVRLVEKVGGRIHAGTADVRDFDAVDAVLAEGAERFGGPDFVVANAGICSSALSWEIGLDQWKETIDVNLTGVFHTAKAAIPRMIEHGRGGSIVFTSSLSGLKGTPFTGHYVASKHAVTGLAKTMANELGEHRIRVNTVHPAGVESGMDMSDMGPLLDRFQHTLSPIYMNTLPYTILQPEDVAAVVAWLCSDDARYTTGAAVPVDFGNLNR</sequence>
<evidence type="ECO:0000256" key="1">
    <source>
        <dbReference type="ARBA" id="ARBA00006484"/>
    </source>
</evidence>
<evidence type="ECO:0000256" key="4">
    <source>
        <dbReference type="SAM" id="MobiDB-lite"/>
    </source>
</evidence>
<protein>
    <submittedName>
        <fullName evidence="5">NAD(P)-dependent oxidoreductase</fullName>
    </submittedName>
</protein>
<comment type="similarity">
    <text evidence="1">Belongs to the short-chain dehydrogenases/reductases (SDR) family.</text>
</comment>
<dbReference type="SUPFAM" id="SSF51735">
    <property type="entry name" value="NAD(P)-binding Rossmann-fold domains"/>
    <property type="match status" value="1"/>
</dbReference>
<dbReference type="FunFam" id="3.40.50.720:FF:000084">
    <property type="entry name" value="Short-chain dehydrogenase reductase"/>
    <property type="match status" value="1"/>
</dbReference>
<dbReference type="Proteomes" id="UP000471120">
    <property type="component" value="Unassembled WGS sequence"/>
</dbReference>
<keyword evidence="2" id="KW-0560">Oxidoreductase</keyword>
<dbReference type="GO" id="GO:0016491">
    <property type="term" value="F:oxidoreductase activity"/>
    <property type="evidence" value="ECO:0007669"/>
    <property type="project" value="UniProtKB-KW"/>
</dbReference>
<dbReference type="NCBIfam" id="TIGR03971">
    <property type="entry name" value="SDR_subfam_1"/>
    <property type="match status" value="1"/>
</dbReference>
<reference evidence="5 6" key="1">
    <citation type="submission" date="2018-07" db="EMBL/GenBank/DDBJ databases">
        <title>Genome sequence of Rhodococcus rhodnii ATCC 35071 from Rhodnius prolixus.</title>
        <authorList>
            <person name="Patel V."/>
            <person name="Vogel K.J."/>
        </authorList>
    </citation>
    <scope>NUCLEOTIDE SEQUENCE [LARGE SCALE GENOMIC DNA]</scope>
    <source>
        <strain evidence="5 6">ATCC 35071</strain>
    </source>
</reference>
<dbReference type="AlphaFoldDB" id="A0A6P2CHB6"/>
<dbReference type="EMBL" id="QRCM01000001">
    <property type="protein sequence ID" value="TXG90358.1"/>
    <property type="molecule type" value="Genomic_DNA"/>
</dbReference>
<name>A0A6P2CHB6_9NOCA</name>
<evidence type="ECO:0000313" key="6">
    <source>
        <dbReference type="Proteomes" id="UP000471120"/>
    </source>
</evidence>
<dbReference type="PANTHER" id="PTHR24321:SF8">
    <property type="entry name" value="ESTRADIOL 17-BETA-DEHYDROGENASE 8-RELATED"/>
    <property type="match status" value="1"/>
</dbReference>
<dbReference type="InterPro" id="IPR023985">
    <property type="entry name" value="SDR_subfam_1"/>
</dbReference>
<evidence type="ECO:0000256" key="2">
    <source>
        <dbReference type="ARBA" id="ARBA00023002"/>
    </source>
</evidence>
<evidence type="ECO:0000256" key="3">
    <source>
        <dbReference type="ARBA" id="ARBA00023027"/>
    </source>
</evidence>
<dbReference type="InterPro" id="IPR020904">
    <property type="entry name" value="Sc_DH/Rdtase_CS"/>
</dbReference>
<comment type="caution">
    <text evidence="5">The sequence shown here is derived from an EMBL/GenBank/DDBJ whole genome shotgun (WGS) entry which is preliminary data.</text>
</comment>
<keyword evidence="3" id="KW-0520">NAD</keyword>
<feature type="region of interest" description="Disordered" evidence="4">
    <location>
        <begin position="1"/>
        <end position="24"/>
    </location>
</feature>